<accession>A0ABQ9H3Y3</accession>
<protein>
    <submittedName>
        <fullName evidence="1">Uncharacterized protein</fullName>
    </submittedName>
</protein>
<organism evidence="1 2">
    <name type="scientific">Dryococelus australis</name>
    <dbReference type="NCBI Taxonomy" id="614101"/>
    <lineage>
        <taxon>Eukaryota</taxon>
        <taxon>Metazoa</taxon>
        <taxon>Ecdysozoa</taxon>
        <taxon>Arthropoda</taxon>
        <taxon>Hexapoda</taxon>
        <taxon>Insecta</taxon>
        <taxon>Pterygota</taxon>
        <taxon>Neoptera</taxon>
        <taxon>Polyneoptera</taxon>
        <taxon>Phasmatodea</taxon>
        <taxon>Verophasmatodea</taxon>
        <taxon>Anareolatae</taxon>
        <taxon>Phasmatidae</taxon>
        <taxon>Eurycanthinae</taxon>
        <taxon>Dryococelus</taxon>
    </lineage>
</organism>
<dbReference type="InterPro" id="IPR012337">
    <property type="entry name" value="RNaseH-like_sf"/>
</dbReference>
<dbReference type="PANTHER" id="PTHR46169:SF29">
    <property type="entry name" value="DNA REPLICATION-RELATED ELEMENT FACTOR, ISOFORM A"/>
    <property type="match status" value="1"/>
</dbReference>
<dbReference type="InterPro" id="IPR052717">
    <property type="entry name" value="Vacuolar_transposase_reg"/>
</dbReference>
<sequence length="222" mass="25469">MVRRGEGADRQTGKEALCTEGKHQRLLMLLQHIYQHLLLLLQILRGCHHHRLLQPQSYQKIKKRRLDTLLVEMVSKDLQTLSDVENQGFKKFIKNLSLVHFFDSSTALKSAVLETKQLTESHTVQYLCSVFKVITEDWGISKKIVCIETEGGANIKAAVNLFDVVAADKLRSIQDQLNKSEIKLKQYLCIRWNSAKLMMERMLVVREPLVAAIASLPKCQHH</sequence>
<dbReference type="Proteomes" id="UP001159363">
    <property type="component" value="Chromosome 6"/>
</dbReference>
<comment type="caution">
    <text evidence="1">The sequence shown here is derived from an EMBL/GenBank/DDBJ whole genome shotgun (WGS) entry which is preliminary data.</text>
</comment>
<evidence type="ECO:0000313" key="1">
    <source>
        <dbReference type="EMBL" id="KAJ8878964.1"/>
    </source>
</evidence>
<keyword evidence="2" id="KW-1185">Reference proteome</keyword>
<evidence type="ECO:0000313" key="2">
    <source>
        <dbReference type="Proteomes" id="UP001159363"/>
    </source>
</evidence>
<proteinExistence type="predicted"/>
<gene>
    <name evidence="1" type="ORF">PR048_019568</name>
</gene>
<dbReference type="SUPFAM" id="SSF53098">
    <property type="entry name" value="Ribonuclease H-like"/>
    <property type="match status" value="1"/>
</dbReference>
<dbReference type="SUPFAM" id="SSF140996">
    <property type="entry name" value="Hermes dimerisation domain"/>
    <property type="match status" value="1"/>
</dbReference>
<dbReference type="PANTHER" id="PTHR46169">
    <property type="entry name" value="DNA REPLICATION-RELATED ELEMENT FACTOR, ISOFORM A"/>
    <property type="match status" value="1"/>
</dbReference>
<reference evidence="1 2" key="1">
    <citation type="submission" date="2023-02" db="EMBL/GenBank/DDBJ databases">
        <title>LHISI_Scaffold_Assembly.</title>
        <authorList>
            <person name="Stuart O.P."/>
            <person name="Cleave R."/>
            <person name="Magrath M.J.L."/>
            <person name="Mikheyev A.S."/>
        </authorList>
    </citation>
    <scope>NUCLEOTIDE SEQUENCE [LARGE SCALE GENOMIC DNA]</scope>
    <source>
        <strain evidence="1">Daus_M_001</strain>
        <tissue evidence="1">Leg muscle</tissue>
    </source>
</reference>
<dbReference type="EMBL" id="JARBHB010000007">
    <property type="protein sequence ID" value="KAJ8878964.1"/>
    <property type="molecule type" value="Genomic_DNA"/>
</dbReference>
<name>A0ABQ9H3Y3_9NEOP</name>